<name>A0A1M7QSV1_9ACTN</name>
<keyword evidence="2" id="KW-1185">Reference proteome</keyword>
<dbReference type="EMBL" id="FRBI01000041">
    <property type="protein sequence ID" value="SHN34495.1"/>
    <property type="molecule type" value="Genomic_DNA"/>
</dbReference>
<evidence type="ECO:0000313" key="1">
    <source>
        <dbReference type="EMBL" id="SHN34495.1"/>
    </source>
</evidence>
<sequence length="127" mass="13704">MTATDTDAAAEDPRIERARASVGIALMALQQIEDDLADLADPETLAEILRELFREEDPQAGVFGSLAQLLAVAGKAVDRCRFEQENGIDLDGDVVCQLEEAAAFVIDSAGLRLHYATRTLHPAGERP</sequence>
<gene>
    <name evidence="1" type="ORF">SAMN05216499_14126</name>
</gene>
<protein>
    <submittedName>
        <fullName evidence="1">Uncharacterized protein</fullName>
    </submittedName>
</protein>
<dbReference type="Proteomes" id="UP000184111">
    <property type="component" value="Unassembled WGS sequence"/>
</dbReference>
<organism evidence="1 2">
    <name type="scientific">Actinacidiphila paucisporea</name>
    <dbReference type="NCBI Taxonomy" id="310782"/>
    <lineage>
        <taxon>Bacteria</taxon>
        <taxon>Bacillati</taxon>
        <taxon>Actinomycetota</taxon>
        <taxon>Actinomycetes</taxon>
        <taxon>Kitasatosporales</taxon>
        <taxon>Streptomycetaceae</taxon>
        <taxon>Actinacidiphila</taxon>
    </lineage>
</organism>
<accession>A0A1M7QSV1</accession>
<reference evidence="1 2" key="1">
    <citation type="submission" date="2016-11" db="EMBL/GenBank/DDBJ databases">
        <authorList>
            <person name="Jaros S."/>
            <person name="Januszkiewicz K."/>
            <person name="Wedrychowicz H."/>
        </authorList>
    </citation>
    <scope>NUCLEOTIDE SEQUENCE [LARGE SCALE GENOMIC DNA]</scope>
    <source>
        <strain evidence="1 2">CGMCC 4.2025</strain>
    </source>
</reference>
<evidence type="ECO:0000313" key="2">
    <source>
        <dbReference type="Proteomes" id="UP000184111"/>
    </source>
</evidence>
<dbReference type="AlphaFoldDB" id="A0A1M7QSV1"/>
<dbReference type="RefSeq" id="WP_235002725.1">
    <property type="nucleotide sequence ID" value="NZ_FRBI01000041.1"/>
</dbReference>
<proteinExistence type="predicted"/>
<dbReference type="STRING" id="310782.SAMN05216499_14126"/>